<comment type="caution">
    <text evidence="1">The sequence shown here is derived from an EMBL/GenBank/DDBJ whole genome shotgun (WGS) entry which is preliminary data.</text>
</comment>
<evidence type="ECO:0000313" key="1">
    <source>
        <dbReference type="EMBL" id="OQP61371.1"/>
    </source>
</evidence>
<sequence length="107" mass="11191">MVGKRGTTNAPILTKTGGGNGCQLWWFGGKKGKTSAIYPIGGKKWGEISGSPKELTGCKIALGATDLTRWWEKGSILFAPHLPVGKNGTGIMGCAGLMGFPMPVRSL</sequence>
<name>A0A1V9FST3_9BACT</name>
<organism evidence="1 2">
    <name type="scientific">Niastella vici</name>
    <dbReference type="NCBI Taxonomy" id="1703345"/>
    <lineage>
        <taxon>Bacteria</taxon>
        <taxon>Pseudomonadati</taxon>
        <taxon>Bacteroidota</taxon>
        <taxon>Chitinophagia</taxon>
        <taxon>Chitinophagales</taxon>
        <taxon>Chitinophagaceae</taxon>
        <taxon>Niastella</taxon>
    </lineage>
</organism>
<accession>A0A1V9FST3</accession>
<gene>
    <name evidence="1" type="ORF">A3860_06585</name>
</gene>
<reference evidence="1 2" key="1">
    <citation type="submission" date="2016-03" db="EMBL/GenBank/DDBJ databases">
        <title>Niastella vici sp. nov., isolated from farmland soil.</title>
        <authorList>
            <person name="Chen L."/>
            <person name="Wang D."/>
            <person name="Yang S."/>
            <person name="Wang G."/>
        </authorList>
    </citation>
    <scope>NUCLEOTIDE SEQUENCE [LARGE SCALE GENOMIC DNA]</scope>
    <source>
        <strain evidence="1 2">DJ57</strain>
    </source>
</reference>
<dbReference type="Proteomes" id="UP000192796">
    <property type="component" value="Unassembled WGS sequence"/>
</dbReference>
<dbReference type="AlphaFoldDB" id="A0A1V9FST3"/>
<protein>
    <submittedName>
        <fullName evidence="1">Uncharacterized protein</fullName>
    </submittedName>
</protein>
<proteinExistence type="predicted"/>
<dbReference type="STRING" id="1703345.A3860_06585"/>
<evidence type="ECO:0000313" key="2">
    <source>
        <dbReference type="Proteomes" id="UP000192796"/>
    </source>
</evidence>
<dbReference type="EMBL" id="LVYD01000058">
    <property type="protein sequence ID" value="OQP61371.1"/>
    <property type="molecule type" value="Genomic_DNA"/>
</dbReference>
<keyword evidence="2" id="KW-1185">Reference proteome</keyword>